<comment type="caution">
    <text evidence="1">The sequence shown here is derived from an EMBL/GenBank/DDBJ whole genome shotgun (WGS) entry which is preliminary data.</text>
</comment>
<dbReference type="InterPro" id="IPR017211">
    <property type="entry name" value="UCP037465_Znf"/>
</dbReference>
<organism evidence="1">
    <name type="scientific">bioreactor metagenome</name>
    <dbReference type="NCBI Taxonomy" id="1076179"/>
    <lineage>
        <taxon>unclassified sequences</taxon>
        <taxon>metagenomes</taxon>
        <taxon>ecological metagenomes</taxon>
    </lineage>
</organism>
<sequence length="70" mass="7832">MKCYVCEQLGIDREATGVCIVCGMGLCTEHMVRSDVEIWEGGYPFPSKKLKHPIPRILCPECSLAFKGEK</sequence>
<dbReference type="AlphaFoldDB" id="A0A644UU86"/>
<proteinExistence type="predicted"/>
<accession>A0A644UU86</accession>
<protein>
    <recommendedName>
        <fullName evidence="2">DUF2180 family protein</fullName>
    </recommendedName>
</protein>
<dbReference type="EMBL" id="VSSQ01000165">
    <property type="protein sequence ID" value="MPL82629.1"/>
    <property type="molecule type" value="Genomic_DNA"/>
</dbReference>
<gene>
    <name evidence="1" type="ORF">SDC9_28575</name>
</gene>
<evidence type="ECO:0008006" key="2">
    <source>
        <dbReference type="Google" id="ProtNLM"/>
    </source>
</evidence>
<reference evidence="1" key="1">
    <citation type="submission" date="2019-08" db="EMBL/GenBank/DDBJ databases">
        <authorList>
            <person name="Kucharzyk K."/>
            <person name="Murdoch R.W."/>
            <person name="Higgins S."/>
            <person name="Loffler F."/>
        </authorList>
    </citation>
    <scope>NUCLEOTIDE SEQUENCE</scope>
</reference>
<dbReference type="Pfam" id="PF09947">
    <property type="entry name" value="DUF2180"/>
    <property type="match status" value="1"/>
</dbReference>
<evidence type="ECO:0000313" key="1">
    <source>
        <dbReference type="EMBL" id="MPL82629.1"/>
    </source>
</evidence>
<name>A0A644UU86_9ZZZZ</name>